<sequence length="230" mass="22396">MKKVISLMAVVAFVLSAAPALADVNSSKIKIETKSSGSIDNYTSAKAETGGNWAGGSDAGKGGSGGDVEVDGSGDNNNGGASAGEGGDGGDAGIGGTVLTGDANADAGTVNSLNTTDVDVDLYGEDMNSSELEIKTEYKDCECNNIDNTTKARARTGGNDADGSDAGKGGSGGDVEVEDGDSDNNNGGASAGDGGNGGESSDGGWVETGVATSNAGSVNILNATLVRVRL</sequence>
<feature type="compositionally biased region" description="Low complexity" evidence="1">
    <location>
        <begin position="71"/>
        <end position="80"/>
    </location>
</feature>
<dbReference type="Proteomes" id="UP000177565">
    <property type="component" value="Unassembled WGS sequence"/>
</dbReference>
<feature type="region of interest" description="Disordered" evidence="1">
    <location>
        <begin position="40"/>
        <end position="95"/>
    </location>
</feature>
<dbReference type="EMBL" id="MHRQ01000005">
    <property type="protein sequence ID" value="OHA27360.1"/>
    <property type="molecule type" value="Genomic_DNA"/>
</dbReference>
<evidence type="ECO:0000313" key="4">
    <source>
        <dbReference type="Proteomes" id="UP000177565"/>
    </source>
</evidence>
<protein>
    <recommendedName>
        <fullName evidence="5">PE-PGRS family protein</fullName>
    </recommendedName>
</protein>
<organism evidence="3 4">
    <name type="scientific">Candidatus Taylorbacteria bacterium RIFCSPHIGHO2_02_FULL_46_13</name>
    <dbReference type="NCBI Taxonomy" id="1802312"/>
    <lineage>
        <taxon>Bacteria</taxon>
        <taxon>Candidatus Tayloriibacteriota</taxon>
    </lineage>
</organism>
<feature type="compositionally biased region" description="Gly residues" evidence="1">
    <location>
        <begin position="52"/>
        <end position="66"/>
    </location>
</feature>
<name>A0A1G2MU07_9BACT</name>
<proteinExistence type="predicted"/>
<feature type="compositionally biased region" description="Gly residues" evidence="1">
    <location>
        <begin position="81"/>
        <end position="95"/>
    </location>
</feature>
<gene>
    <name evidence="3" type="ORF">A3C06_04220</name>
</gene>
<keyword evidence="2" id="KW-0732">Signal</keyword>
<feature type="region of interest" description="Disordered" evidence="1">
    <location>
        <begin position="151"/>
        <end position="210"/>
    </location>
</feature>
<comment type="caution">
    <text evidence="3">The sequence shown here is derived from an EMBL/GenBank/DDBJ whole genome shotgun (WGS) entry which is preliminary data.</text>
</comment>
<feature type="compositionally biased region" description="Gly residues" evidence="1">
    <location>
        <begin position="189"/>
        <end position="201"/>
    </location>
</feature>
<feature type="signal peptide" evidence="2">
    <location>
        <begin position="1"/>
        <end position="22"/>
    </location>
</feature>
<evidence type="ECO:0008006" key="5">
    <source>
        <dbReference type="Google" id="ProtNLM"/>
    </source>
</evidence>
<evidence type="ECO:0000313" key="3">
    <source>
        <dbReference type="EMBL" id="OHA27360.1"/>
    </source>
</evidence>
<evidence type="ECO:0000256" key="1">
    <source>
        <dbReference type="SAM" id="MobiDB-lite"/>
    </source>
</evidence>
<reference evidence="3 4" key="1">
    <citation type="journal article" date="2016" name="Nat. Commun.">
        <title>Thousands of microbial genomes shed light on interconnected biogeochemical processes in an aquifer system.</title>
        <authorList>
            <person name="Anantharaman K."/>
            <person name="Brown C.T."/>
            <person name="Hug L.A."/>
            <person name="Sharon I."/>
            <person name="Castelle C.J."/>
            <person name="Probst A.J."/>
            <person name="Thomas B.C."/>
            <person name="Singh A."/>
            <person name="Wilkins M.J."/>
            <person name="Karaoz U."/>
            <person name="Brodie E.L."/>
            <person name="Williams K.H."/>
            <person name="Hubbard S.S."/>
            <person name="Banfield J.F."/>
        </authorList>
    </citation>
    <scope>NUCLEOTIDE SEQUENCE [LARGE SCALE GENOMIC DNA]</scope>
</reference>
<accession>A0A1G2MU07</accession>
<dbReference type="AlphaFoldDB" id="A0A1G2MU07"/>
<feature type="chain" id="PRO_5009583709" description="PE-PGRS family protein" evidence="2">
    <location>
        <begin position="23"/>
        <end position="230"/>
    </location>
</feature>
<evidence type="ECO:0000256" key="2">
    <source>
        <dbReference type="SAM" id="SignalP"/>
    </source>
</evidence>